<dbReference type="RefSeq" id="WP_028763346.1">
    <property type="nucleotide sequence ID" value="NZ_MCBT01000011.1"/>
</dbReference>
<dbReference type="Pfam" id="PF11782">
    <property type="entry name" value="DUF3319"/>
    <property type="match status" value="1"/>
</dbReference>
<dbReference type="AlphaFoldDB" id="A0A1E5IXM4"/>
<evidence type="ECO:0008006" key="4">
    <source>
        <dbReference type="Google" id="ProtNLM"/>
    </source>
</evidence>
<dbReference type="STRING" id="23.BEL05_02975"/>
<accession>A0A1E5IXM4</accession>
<comment type="caution">
    <text evidence="2">The sequence shown here is derived from an EMBL/GenBank/DDBJ whole genome shotgun (WGS) entry which is preliminary data.</text>
</comment>
<evidence type="ECO:0000313" key="3">
    <source>
        <dbReference type="Proteomes" id="UP000095230"/>
    </source>
</evidence>
<dbReference type="Proteomes" id="UP000095230">
    <property type="component" value="Unassembled WGS sequence"/>
</dbReference>
<dbReference type="InterPro" id="IPR021753">
    <property type="entry name" value="DUF3319"/>
</dbReference>
<name>A0A1E5IXM4_SHECO</name>
<evidence type="ECO:0000256" key="1">
    <source>
        <dbReference type="SAM" id="MobiDB-lite"/>
    </source>
</evidence>
<proteinExistence type="predicted"/>
<reference evidence="2 3" key="1">
    <citation type="submission" date="2016-07" db="EMBL/GenBank/DDBJ databases">
        <title>Whole-genome of two Shewanella species isolated from a digestive organ of sea cucumber Apostichopus japonicus Selenka 1867.</title>
        <authorList>
            <person name="Hong H.-H."/>
            <person name="Choi H."/>
            <person name="Cheon S."/>
            <person name="Oh J.-S."/>
            <person name="Lee H.-G."/>
            <person name="Park C."/>
        </authorList>
    </citation>
    <scope>NUCLEOTIDE SEQUENCE [LARGE SCALE GENOMIC DNA]</scope>
    <source>
        <strain evidence="2 3">CSB03KR</strain>
    </source>
</reference>
<feature type="region of interest" description="Disordered" evidence="1">
    <location>
        <begin position="48"/>
        <end position="78"/>
    </location>
</feature>
<evidence type="ECO:0000313" key="2">
    <source>
        <dbReference type="EMBL" id="OEG75259.1"/>
    </source>
</evidence>
<organism evidence="2 3">
    <name type="scientific">Shewanella colwelliana</name>
    <name type="common">Alteromonas colwelliana</name>
    <dbReference type="NCBI Taxonomy" id="23"/>
    <lineage>
        <taxon>Bacteria</taxon>
        <taxon>Pseudomonadati</taxon>
        <taxon>Pseudomonadota</taxon>
        <taxon>Gammaproteobacteria</taxon>
        <taxon>Alteromonadales</taxon>
        <taxon>Shewanellaceae</taxon>
        <taxon>Shewanella</taxon>
    </lineage>
</organism>
<protein>
    <recommendedName>
        <fullName evidence="4">DUF3319 domain-containing protein</fullName>
    </recommendedName>
</protein>
<gene>
    <name evidence="2" type="ORF">BEL05_02975</name>
</gene>
<dbReference type="OrthoDB" id="6267188at2"/>
<sequence>MKKLIYQGYILTNSDGLTDSWTLTIGDQRRVGSLFELRRQINFHQELGVLPPPKAAYQEERAPQATHSRNPVPNKRRE</sequence>
<dbReference type="EMBL" id="MCBT01000011">
    <property type="protein sequence ID" value="OEG75259.1"/>
    <property type="molecule type" value="Genomic_DNA"/>
</dbReference>